<name>A0A9D1N9F3_9FIRM</name>
<accession>A0A9D1N9F3</accession>
<feature type="transmembrane region" description="Helical" evidence="2">
    <location>
        <begin position="243"/>
        <end position="269"/>
    </location>
</feature>
<dbReference type="AlphaFoldDB" id="A0A9D1N9F3"/>
<reference evidence="3" key="2">
    <citation type="journal article" date="2021" name="PeerJ">
        <title>Extensive microbial diversity within the chicken gut microbiome revealed by metagenomics and culture.</title>
        <authorList>
            <person name="Gilroy R."/>
            <person name="Ravi A."/>
            <person name="Getino M."/>
            <person name="Pursley I."/>
            <person name="Horton D.L."/>
            <person name="Alikhan N.F."/>
            <person name="Baker D."/>
            <person name="Gharbi K."/>
            <person name="Hall N."/>
            <person name="Watson M."/>
            <person name="Adriaenssens E.M."/>
            <person name="Foster-Nyarko E."/>
            <person name="Jarju S."/>
            <person name="Secka A."/>
            <person name="Antonio M."/>
            <person name="Oren A."/>
            <person name="Chaudhuri R.R."/>
            <person name="La Ragione R."/>
            <person name="Hildebrand F."/>
            <person name="Pallen M.J."/>
        </authorList>
    </citation>
    <scope>NUCLEOTIDE SEQUENCE</scope>
    <source>
        <strain evidence="3">10406</strain>
    </source>
</reference>
<comment type="caution">
    <text evidence="3">The sequence shown here is derived from an EMBL/GenBank/DDBJ whole genome shotgun (WGS) entry which is preliminary data.</text>
</comment>
<feature type="transmembrane region" description="Helical" evidence="2">
    <location>
        <begin position="106"/>
        <end position="127"/>
    </location>
</feature>
<keyword evidence="2" id="KW-0812">Transmembrane</keyword>
<organism evidence="3 4">
    <name type="scientific">Candidatus Limadaptatus stercoripullorum</name>
    <dbReference type="NCBI Taxonomy" id="2840846"/>
    <lineage>
        <taxon>Bacteria</taxon>
        <taxon>Bacillati</taxon>
        <taxon>Bacillota</taxon>
        <taxon>Clostridia</taxon>
        <taxon>Eubacteriales</taxon>
        <taxon>Candidatus Limadaptatus</taxon>
    </lineage>
</organism>
<feature type="transmembrane region" description="Helical" evidence="2">
    <location>
        <begin position="183"/>
        <end position="201"/>
    </location>
</feature>
<evidence type="ECO:0000313" key="3">
    <source>
        <dbReference type="EMBL" id="HIU98684.1"/>
    </source>
</evidence>
<keyword evidence="2" id="KW-0472">Membrane</keyword>
<keyword evidence="2" id="KW-1133">Transmembrane helix</keyword>
<dbReference type="Proteomes" id="UP000886857">
    <property type="component" value="Unassembled WGS sequence"/>
</dbReference>
<feature type="transmembrane region" description="Helical" evidence="2">
    <location>
        <begin position="155"/>
        <end position="177"/>
    </location>
</feature>
<gene>
    <name evidence="3" type="ORF">IAC73_02435</name>
</gene>
<feature type="compositionally biased region" description="Basic and acidic residues" evidence="1">
    <location>
        <begin position="334"/>
        <end position="354"/>
    </location>
</feature>
<protein>
    <submittedName>
        <fullName evidence="3">Uncharacterized protein</fullName>
    </submittedName>
</protein>
<dbReference type="EMBL" id="DVOE01000035">
    <property type="protein sequence ID" value="HIU98684.1"/>
    <property type="molecule type" value="Genomic_DNA"/>
</dbReference>
<reference evidence="3" key="1">
    <citation type="submission" date="2020-10" db="EMBL/GenBank/DDBJ databases">
        <authorList>
            <person name="Gilroy R."/>
        </authorList>
    </citation>
    <scope>NUCLEOTIDE SEQUENCE</scope>
    <source>
        <strain evidence="3">10406</strain>
    </source>
</reference>
<sequence length="354" mass="38091">MEFKYSLSLLFSNMGFVLKILLWVVISALIVAAIGAAVLIPTINSLAVGGEVGDAYAVIASDISSLVDGQADIATFVRSIITDGKALIDAVLDSQGLLTALIFEAIGLYVLYVFLVGICIYPTAYAANQLMSSNMRIGLAASIAMHLKKAVRYSACNLTVSVPLNAVIVVLICLIAFGLWDLIGFFALTLALAFGVFAFSAKSTLLGGWLPRLLFNPDEPVYTAFARSLRGVKLNMKGLIKSFVITYFVTYLLVATCALPTFGLVVLVVPSFNYFLLRLVELVGYYKMNGLSFYTDAITVVDTVEFGYRAENQADAGEIVGGRDYLSEVIPSSGEERTQVREDAPAGKGEEDAK</sequence>
<feature type="transmembrane region" description="Helical" evidence="2">
    <location>
        <begin position="20"/>
        <end position="40"/>
    </location>
</feature>
<evidence type="ECO:0000256" key="1">
    <source>
        <dbReference type="SAM" id="MobiDB-lite"/>
    </source>
</evidence>
<proteinExistence type="predicted"/>
<evidence type="ECO:0000256" key="2">
    <source>
        <dbReference type="SAM" id="Phobius"/>
    </source>
</evidence>
<feature type="region of interest" description="Disordered" evidence="1">
    <location>
        <begin position="333"/>
        <end position="354"/>
    </location>
</feature>
<evidence type="ECO:0000313" key="4">
    <source>
        <dbReference type="Proteomes" id="UP000886857"/>
    </source>
</evidence>